<proteinExistence type="predicted"/>
<dbReference type="EMBL" id="RCNT01000006">
    <property type="protein sequence ID" value="RMA41718.1"/>
    <property type="molecule type" value="Genomic_DNA"/>
</dbReference>
<accession>A0A3L9Y337</accession>
<dbReference type="OrthoDB" id="3671061at2"/>
<dbReference type="InterPro" id="IPR046674">
    <property type="entry name" value="DUF6544"/>
</dbReference>
<protein>
    <submittedName>
        <fullName evidence="1">Uncharacterized protein</fullName>
    </submittedName>
</protein>
<evidence type="ECO:0000313" key="2">
    <source>
        <dbReference type="Proteomes" id="UP000281343"/>
    </source>
</evidence>
<sequence length="275" mass="30914">MIWALSILAGLALLLAAAMWKTSLTRVFEARRAEAMTVPRGSERTLSEADIAHLPPPVRRYIALTGSVGRPVVTEIMMHFDAVMYDAPGAPGMTGQVRQYERFDTPERLFLMTTRMKGLPVTVLHDFDRDRATMRVRLAGLVNVVDTGGTDLTRTETVTILNDLCFFAPSRLVDPRLSWSDIDDRRARVRFALGVNTVTAELVFNAAGELVDFVSDDRGRLEKDGTLRPLRWSTPLGTYRDFNGWRLASEGDAIWHLEDGPFTYGHLRLTQYDAR</sequence>
<dbReference type="Proteomes" id="UP000281343">
    <property type="component" value="Unassembled WGS sequence"/>
</dbReference>
<organism evidence="1 2">
    <name type="scientific">Rhodophyticola porphyridii</name>
    <dbReference type="NCBI Taxonomy" id="1852017"/>
    <lineage>
        <taxon>Bacteria</taxon>
        <taxon>Pseudomonadati</taxon>
        <taxon>Pseudomonadota</taxon>
        <taxon>Alphaproteobacteria</taxon>
        <taxon>Rhodobacterales</taxon>
        <taxon>Roseobacteraceae</taxon>
        <taxon>Rhodophyticola</taxon>
    </lineage>
</organism>
<evidence type="ECO:0000313" key="1">
    <source>
        <dbReference type="EMBL" id="RMA41718.1"/>
    </source>
</evidence>
<dbReference type="AlphaFoldDB" id="A0A3L9Y337"/>
<gene>
    <name evidence="1" type="ORF">D9R08_12700</name>
</gene>
<dbReference type="Pfam" id="PF20181">
    <property type="entry name" value="DUF6544"/>
    <property type="match status" value="1"/>
</dbReference>
<dbReference type="RefSeq" id="WP_121898432.1">
    <property type="nucleotide sequence ID" value="NZ_RCNT01000006.1"/>
</dbReference>
<name>A0A3L9Y337_9RHOB</name>
<comment type="caution">
    <text evidence="1">The sequence shown here is derived from an EMBL/GenBank/DDBJ whole genome shotgun (WGS) entry which is preliminary data.</text>
</comment>
<reference evidence="1 2" key="1">
    <citation type="submission" date="2018-10" db="EMBL/GenBank/DDBJ databases">
        <authorList>
            <person name="Jung H.S."/>
            <person name="Jeon C.O."/>
        </authorList>
    </citation>
    <scope>NUCLEOTIDE SEQUENCE [LARGE SCALE GENOMIC DNA]</scope>
    <source>
        <strain evidence="1 2">MA-7-27</strain>
    </source>
</reference>
<keyword evidence="2" id="KW-1185">Reference proteome</keyword>